<dbReference type="Pfam" id="PF01476">
    <property type="entry name" value="LysM"/>
    <property type="match status" value="1"/>
</dbReference>
<dbReference type="RefSeq" id="WP_119115928.1">
    <property type="nucleotide sequence ID" value="NZ_QWVS01000007.1"/>
</dbReference>
<dbReference type="GO" id="GO:0016787">
    <property type="term" value="F:hydrolase activity"/>
    <property type="evidence" value="ECO:0007669"/>
    <property type="project" value="InterPro"/>
</dbReference>
<dbReference type="AlphaFoldDB" id="A0A398BFM9"/>
<dbReference type="Gene3D" id="3.10.350.10">
    <property type="entry name" value="LysM domain"/>
    <property type="match status" value="1"/>
</dbReference>
<evidence type="ECO:0000256" key="1">
    <source>
        <dbReference type="SAM" id="MobiDB-lite"/>
    </source>
</evidence>
<accession>A0A398BFM9</accession>
<organism evidence="3 4">
    <name type="scientific">Peribacillus asahii</name>
    <dbReference type="NCBI Taxonomy" id="228899"/>
    <lineage>
        <taxon>Bacteria</taxon>
        <taxon>Bacillati</taxon>
        <taxon>Bacillota</taxon>
        <taxon>Bacilli</taxon>
        <taxon>Bacillales</taxon>
        <taxon>Bacillaceae</taxon>
        <taxon>Peribacillus</taxon>
    </lineage>
</organism>
<proteinExistence type="predicted"/>
<dbReference type="Gene3D" id="6.20.240.60">
    <property type="match status" value="1"/>
</dbReference>
<evidence type="ECO:0000259" key="2">
    <source>
        <dbReference type="PROSITE" id="PS51782"/>
    </source>
</evidence>
<dbReference type="Proteomes" id="UP000266016">
    <property type="component" value="Unassembled WGS sequence"/>
</dbReference>
<reference evidence="3 4" key="1">
    <citation type="submission" date="2018-08" db="EMBL/GenBank/DDBJ databases">
        <title>Bacillus jemisoniae sp. nov., Bacillus chryseoplanitiae sp. nov., Bacillus resnikiae sp. nov., and Bacillus frankliniae sp. nov., isolated from Viking spacecraft and associated surfaces.</title>
        <authorList>
            <person name="Seuylemezian A."/>
            <person name="Vaishampayan P."/>
        </authorList>
    </citation>
    <scope>NUCLEOTIDE SEQUENCE [LARGE SCALE GENOMIC DNA]</scope>
    <source>
        <strain evidence="3 4">MA001</strain>
    </source>
</reference>
<feature type="domain" description="LysM" evidence="2">
    <location>
        <begin position="31"/>
        <end position="74"/>
    </location>
</feature>
<dbReference type="CDD" id="cd00118">
    <property type="entry name" value="LysM"/>
    <property type="match status" value="1"/>
</dbReference>
<dbReference type="InterPro" id="IPR011105">
    <property type="entry name" value="Cell_wall_hydrolase_SleB"/>
</dbReference>
<comment type="caution">
    <text evidence="3">The sequence shown here is derived from an EMBL/GenBank/DDBJ whole genome shotgun (WGS) entry which is preliminary data.</text>
</comment>
<sequence>MNNTYMKTLVLTCVATFAFIGLQNNTVEAITKYQVVKGDSHWKLGQQYGITIDDIKQDHNRHDDWIYTGEMLQIPNKLKAVSIQSSNPKIERPKKEPEKPAVSISNKEKDLFARLVEAEAKGESYKGKVAVATVVLNRVDSPKFPNNITDVINQVVGNSYAFSPVQNGEINKPASDESKRAVDEALMRKDHLNNSMYFYNPDIATDDWIRTRNVVKKIGNHVFAK</sequence>
<name>A0A398BFM9_9BACI</name>
<gene>
    <name evidence="3" type="ORF">D1953_04280</name>
</gene>
<feature type="compositionally biased region" description="Basic and acidic residues" evidence="1">
    <location>
        <begin position="89"/>
        <end position="99"/>
    </location>
</feature>
<dbReference type="Gene3D" id="1.10.10.2520">
    <property type="entry name" value="Cell wall hydrolase SleB, domain 1"/>
    <property type="match status" value="1"/>
</dbReference>
<dbReference type="PROSITE" id="PS51782">
    <property type="entry name" value="LYSM"/>
    <property type="match status" value="1"/>
</dbReference>
<evidence type="ECO:0000313" key="3">
    <source>
        <dbReference type="EMBL" id="RID88404.1"/>
    </source>
</evidence>
<evidence type="ECO:0000313" key="4">
    <source>
        <dbReference type="Proteomes" id="UP000266016"/>
    </source>
</evidence>
<dbReference type="SMART" id="SM00257">
    <property type="entry name" value="LysM"/>
    <property type="match status" value="1"/>
</dbReference>
<keyword evidence="4" id="KW-1185">Reference proteome</keyword>
<dbReference type="InterPro" id="IPR042047">
    <property type="entry name" value="SleB_dom1"/>
</dbReference>
<protein>
    <submittedName>
        <fullName evidence="3">LysM peptidoglycan-binding domain-containing protein</fullName>
    </submittedName>
</protein>
<dbReference type="SUPFAM" id="SSF54106">
    <property type="entry name" value="LysM domain"/>
    <property type="match status" value="1"/>
</dbReference>
<dbReference type="Pfam" id="PF07486">
    <property type="entry name" value="Hydrolase_2"/>
    <property type="match status" value="1"/>
</dbReference>
<dbReference type="EMBL" id="QWVS01000007">
    <property type="protein sequence ID" value="RID88404.1"/>
    <property type="molecule type" value="Genomic_DNA"/>
</dbReference>
<dbReference type="InterPro" id="IPR018392">
    <property type="entry name" value="LysM"/>
</dbReference>
<feature type="region of interest" description="Disordered" evidence="1">
    <location>
        <begin position="84"/>
        <end position="103"/>
    </location>
</feature>
<dbReference type="InterPro" id="IPR036779">
    <property type="entry name" value="LysM_dom_sf"/>
</dbReference>